<dbReference type="PANTHER" id="PTHR34297">
    <property type="entry name" value="HYPOTHETICAL CYTOSOLIC PROTEIN-RELATED"/>
    <property type="match status" value="1"/>
</dbReference>
<gene>
    <name evidence="2" type="ORF">H8718_07740</name>
</gene>
<evidence type="ECO:0000313" key="2">
    <source>
        <dbReference type="EMBL" id="MBC8579418.1"/>
    </source>
</evidence>
<dbReference type="AlphaFoldDB" id="A0A926EFL7"/>
<comment type="similarity">
    <text evidence="1">Belongs to the asp23 family.</text>
</comment>
<dbReference type="Proteomes" id="UP000655830">
    <property type="component" value="Unassembled WGS sequence"/>
</dbReference>
<dbReference type="PANTHER" id="PTHR34297:SF2">
    <property type="entry name" value="ASP23_GLS24 FAMILY ENVELOPE STRESS RESPONSE PROTEIN"/>
    <property type="match status" value="1"/>
</dbReference>
<evidence type="ECO:0000313" key="3">
    <source>
        <dbReference type="Proteomes" id="UP000655830"/>
    </source>
</evidence>
<dbReference type="RefSeq" id="WP_177672206.1">
    <property type="nucleotide sequence ID" value="NZ_JACRSY010000010.1"/>
</dbReference>
<evidence type="ECO:0000256" key="1">
    <source>
        <dbReference type="ARBA" id="ARBA00005721"/>
    </source>
</evidence>
<accession>A0A926EFL7</accession>
<keyword evidence="3" id="KW-1185">Reference proteome</keyword>
<protein>
    <submittedName>
        <fullName evidence="2">Asp23/Gls24 family envelope stress response protein</fullName>
    </submittedName>
</protein>
<dbReference type="EMBL" id="JACRSY010000010">
    <property type="protein sequence ID" value="MBC8579418.1"/>
    <property type="molecule type" value="Genomic_DNA"/>
</dbReference>
<name>A0A926EFL7_9FIRM</name>
<organism evidence="2 3">
    <name type="scientific">Zhenhengia yiwuensis</name>
    <dbReference type="NCBI Taxonomy" id="2763666"/>
    <lineage>
        <taxon>Bacteria</taxon>
        <taxon>Bacillati</taxon>
        <taxon>Bacillota</taxon>
        <taxon>Clostridia</taxon>
        <taxon>Lachnospirales</taxon>
        <taxon>Lachnospiraceae</taxon>
        <taxon>Zhenhengia</taxon>
    </lineage>
</organism>
<dbReference type="InterPro" id="IPR005531">
    <property type="entry name" value="Asp23"/>
</dbReference>
<reference evidence="2" key="1">
    <citation type="submission" date="2020-08" db="EMBL/GenBank/DDBJ databases">
        <title>Genome public.</title>
        <authorList>
            <person name="Liu C."/>
            <person name="Sun Q."/>
        </authorList>
    </citation>
    <scope>NUCLEOTIDE SEQUENCE</scope>
    <source>
        <strain evidence="2">NSJ-12</strain>
    </source>
</reference>
<sequence>MGGKFSNKYGTITISEEVIAQISGITATECYGIVGMAARNVKDGIVQLLKGESLTKGIAVQVYEDDGISIEFHIIVEYGTKISAVTENLMSTVKYKVKDILGLDVKQIKVYVEGVRVDN</sequence>
<proteinExistence type="inferred from homology"/>
<dbReference type="Pfam" id="PF03780">
    <property type="entry name" value="Asp23"/>
    <property type="match status" value="1"/>
</dbReference>
<comment type="caution">
    <text evidence="2">The sequence shown here is derived from an EMBL/GenBank/DDBJ whole genome shotgun (WGS) entry which is preliminary data.</text>
</comment>